<evidence type="ECO:0000313" key="3">
    <source>
        <dbReference type="Proteomes" id="UP000248423"/>
    </source>
</evidence>
<feature type="compositionally biased region" description="Basic and acidic residues" evidence="1">
    <location>
        <begin position="19"/>
        <end position="29"/>
    </location>
</feature>
<dbReference type="AlphaFoldDB" id="A0A319EUT9"/>
<evidence type="ECO:0000313" key="2">
    <source>
        <dbReference type="EMBL" id="PYI05369.1"/>
    </source>
</evidence>
<dbReference type="VEuPathDB" id="FungiDB:BO78DRAFT_151748"/>
<dbReference type="OrthoDB" id="10626289at2759"/>
<protein>
    <submittedName>
        <fullName evidence="2">Uncharacterized protein</fullName>
    </submittedName>
</protein>
<keyword evidence="3" id="KW-1185">Reference proteome</keyword>
<feature type="compositionally biased region" description="Gly residues" evidence="1">
    <location>
        <begin position="1"/>
        <end position="13"/>
    </location>
</feature>
<feature type="compositionally biased region" description="Basic and acidic residues" evidence="1">
    <location>
        <begin position="39"/>
        <end position="49"/>
    </location>
</feature>
<gene>
    <name evidence="2" type="ORF">BO78DRAFT_151748</name>
</gene>
<name>A0A319EUT9_ASPSB</name>
<dbReference type="EMBL" id="KZ826359">
    <property type="protein sequence ID" value="PYI05369.1"/>
    <property type="molecule type" value="Genomic_DNA"/>
</dbReference>
<reference evidence="2 3" key="1">
    <citation type="submission" date="2018-02" db="EMBL/GenBank/DDBJ databases">
        <title>The genomes of Aspergillus section Nigri reveals drivers in fungal speciation.</title>
        <authorList>
            <consortium name="DOE Joint Genome Institute"/>
            <person name="Vesth T.C."/>
            <person name="Nybo J."/>
            <person name="Theobald S."/>
            <person name="Brandl J."/>
            <person name="Frisvad J.C."/>
            <person name="Nielsen K.F."/>
            <person name="Lyhne E.K."/>
            <person name="Kogle M.E."/>
            <person name="Kuo A."/>
            <person name="Riley R."/>
            <person name="Clum A."/>
            <person name="Nolan M."/>
            <person name="Lipzen A."/>
            <person name="Salamov A."/>
            <person name="Henrissat B."/>
            <person name="Wiebenga A."/>
            <person name="De vries R.P."/>
            <person name="Grigoriev I.V."/>
            <person name="Mortensen U.H."/>
            <person name="Andersen M.R."/>
            <person name="Baker S.E."/>
        </authorList>
    </citation>
    <scope>NUCLEOTIDE SEQUENCE [LARGE SCALE GENOMIC DNA]</scope>
    <source>
        <strain evidence="2 3">CBS 121057</strain>
    </source>
</reference>
<dbReference type="Proteomes" id="UP000248423">
    <property type="component" value="Unassembled WGS sequence"/>
</dbReference>
<feature type="compositionally biased region" description="Polar residues" evidence="1">
    <location>
        <begin position="97"/>
        <end position="121"/>
    </location>
</feature>
<accession>A0A319EUT9</accession>
<sequence>MDTPGGAIGGEGGTRTTRIRTDEMTRTRWNDGIGGMEAGCREDEKKAGGKDQPAGWQWSPEPGVSGQGASGVFLVWYRTPYCARVLEVLEVLPCPSTVPSRYSGNFNNRGSTPWPTVSPESHYQRPLNLNPPPPPPPPPSQSQSQSSRMPAPTHRDPCAPSAPLPTPPLLGYSPLTGVLHWTTTAILRPETRQVASLRSRLEPIKLPVPSDARNPFARRHHGRLSQSGRKYLREGRPSRSWDLDPALIATPRARSSPWPFRVRGVNPSRHMGANYGG</sequence>
<evidence type="ECO:0000256" key="1">
    <source>
        <dbReference type="SAM" id="MobiDB-lite"/>
    </source>
</evidence>
<feature type="region of interest" description="Disordered" evidence="1">
    <location>
        <begin position="206"/>
        <end position="237"/>
    </location>
</feature>
<feature type="region of interest" description="Disordered" evidence="1">
    <location>
        <begin position="97"/>
        <end position="166"/>
    </location>
</feature>
<organism evidence="2 3">
    <name type="scientific">Aspergillus sclerotiicarbonarius (strain CBS 121057 / IBT 28362)</name>
    <dbReference type="NCBI Taxonomy" id="1448318"/>
    <lineage>
        <taxon>Eukaryota</taxon>
        <taxon>Fungi</taxon>
        <taxon>Dikarya</taxon>
        <taxon>Ascomycota</taxon>
        <taxon>Pezizomycotina</taxon>
        <taxon>Eurotiomycetes</taxon>
        <taxon>Eurotiomycetidae</taxon>
        <taxon>Eurotiales</taxon>
        <taxon>Aspergillaceae</taxon>
        <taxon>Aspergillus</taxon>
        <taxon>Aspergillus subgen. Circumdati</taxon>
    </lineage>
</organism>
<feature type="compositionally biased region" description="Pro residues" evidence="1">
    <location>
        <begin position="129"/>
        <end position="140"/>
    </location>
</feature>
<feature type="region of interest" description="Disordered" evidence="1">
    <location>
        <begin position="1"/>
        <end position="64"/>
    </location>
</feature>
<proteinExistence type="predicted"/>